<accession>A0A3B0ZGJ3</accession>
<evidence type="ECO:0000256" key="2">
    <source>
        <dbReference type="ARBA" id="ARBA00022692"/>
    </source>
</evidence>
<dbReference type="AlphaFoldDB" id="A0A3B0ZGJ3"/>
<evidence type="ECO:0000259" key="6">
    <source>
        <dbReference type="Pfam" id="PF13664"/>
    </source>
</evidence>
<sequence>MLAISERLFLTLWVGGVWAIGFIAVPSLFHILVDDKQMAGMLAGQMFKAIFVVSLVCCLALFISQCSQAKQAVIKSWRAWLIMLSIVIVTVSFFYLQPSMAELKTIGLLEGSEQQQQFKLLHSISSSLYLVMALIGLSLVAFGIHAKNESSQ</sequence>
<evidence type="ECO:0000256" key="5">
    <source>
        <dbReference type="SAM" id="Phobius"/>
    </source>
</evidence>
<organism evidence="7">
    <name type="scientific">hydrothermal vent metagenome</name>
    <dbReference type="NCBI Taxonomy" id="652676"/>
    <lineage>
        <taxon>unclassified sequences</taxon>
        <taxon>metagenomes</taxon>
        <taxon>ecological metagenomes</taxon>
    </lineage>
</organism>
<name>A0A3B0ZGJ3_9ZZZZ</name>
<feature type="domain" description="TMEM205-like" evidence="6">
    <location>
        <begin position="8"/>
        <end position="105"/>
    </location>
</feature>
<dbReference type="EMBL" id="UOFO01000142">
    <property type="protein sequence ID" value="VAW88190.1"/>
    <property type="molecule type" value="Genomic_DNA"/>
</dbReference>
<proteinExistence type="predicted"/>
<evidence type="ECO:0000256" key="4">
    <source>
        <dbReference type="ARBA" id="ARBA00023136"/>
    </source>
</evidence>
<evidence type="ECO:0000256" key="1">
    <source>
        <dbReference type="ARBA" id="ARBA00004370"/>
    </source>
</evidence>
<feature type="transmembrane region" description="Helical" evidence="5">
    <location>
        <begin position="12"/>
        <end position="33"/>
    </location>
</feature>
<keyword evidence="2 5" id="KW-0812">Transmembrane</keyword>
<reference evidence="7" key="1">
    <citation type="submission" date="2018-06" db="EMBL/GenBank/DDBJ databases">
        <authorList>
            <person name="Zhirakovskaya E."/>
        </authorList>
    </citation>
    <scope>NUCLEOTIDE SEQUENCE</scope>
</reference>
<keyword evidence="4 5" id="KW-0472">Membrane</keyword>
<feature type="transmembrane region" description="Helical" evidence="5">
    <location>
        <begin position="128"/>
        <end position="146"/>
    </location>
</feature>
<dbReference type="Pfam" id="PF13664">
    <property type="entry name" value="DUF4149"/>
    <property type="match status" value="1"/>
</dbReference>
<feature type="transmembrane region" description="Helical" evidence="5">
    <location>
        <begin position="76"/>
        <end position="96"/>
    </location>
</feature>
<comment type="subcellular location">
    <subcellularLocation>
        <location evidence="1">Membrane</location>
    </subcellularLocation>
</comment>
<dbReference type="InterPro" id="IPR025423">
    <property type="entry name" value="TMEM205-like"/>
</dbReference>
<gene>
    <name evidence="7" type="ORF">MNBD_GAMMA16-951</name>
</gene>
<evidence type="ECO:0000313" key="7">
    <source>
        <dbReference type="EMBL" id="VAW88190.1"/>
    </source>
</evidence>
<protein>
    <recommendedName>
        <fullName evidence="6">TMEM205-like domain-containing protein</fullName>
    </recommendedName>
</protein>
<feature type="transmembrane region" description="Helical" evidence="5">
    <location>
        <begin position="45"/>
        <end position="64"/>
    </location>
</feature>
<evidence type="ECO:0000256" key="3">
    <source>
        <dbReference type="ARBA" id="ARBA00022989"/>
    </source>
</evidence>
<keyword evidence="3 5" id="KW-1133">Transmembrane helix</keyword>
<dbReference type="GO" id="GO:0016020">
    <property type="term" value="C:membrane"/>
    <property type="evidence" value="ECO:0007669"/>
    <property type="project" value="UniProtKB-SubCell"/>
</dbReference>